<feature type="non-terminal residue" evidence="2">
    <location>
        <position position="436"/>
    </location>
</feature>
<feature type="compositionally biased region" description="Acidic residues" evidence="1">
    <location>
        <begin position="1"/>
        <end position="16"/>
    </location>
</feature>
<feature type="region of interest" description="Disordered" evidence="1">
    <location>
        <begin position="246"/>
        <end position="271"/>
    </location>
</feature>
<feature type="compositionally biased region" description="Polar residues" evidence="1">
    <location>
        <begin position="330"/>
        <end position="339"/>
    </location>
</feature>
<evidence type="ECO:0000313" key="3">
    <source>
        <dbReference type="Proteomes" id="UP000654075"/>
    </source>
</evidence>
<feature type="region of interest" description="Disordered" evidence="1">
    <location>
        <begin position="66"/>
        <end position="114"/>
    </location>
</feature>
<dbReference type="AlphaFoldDB" id="A0A813F4W5"/>
<feature type="region of interest" description="Disordered" evidence="1">
    <location>
        <begin position="1"/>
        <end position="36"/>
    </location>
</feature>
<feature type="region of interest" description="Disordered" evidence="1">
    <location>
        <begin position="286"/>
        <end position="346"/>
    </location>
</feature>
<accession>A0A813F4W5</accession>
<gene>
    <name evidence="2" type="ORF">PGLA1383_LOCUS23547</name>
</gene>
<feature type="compositionally biased region" description="Polar residues" evidence="1">
    <location>
        <begin position="99"/>
        <end position="111"/>
    </location>
</feature>
<dbReference type="EMBL" id="CAJNNV010017832">
    <property type="protein sequence ID" value="CAE8605433.1"/>
    <property type="molecule type" value="Genomic_DNA"/>
</dbReference>
<reference evidence="2" key="1">
    <citation type="submission" date="2021-02" db="EMBL/GenBank/DDBJ databases">
        <authorList>
            <person name="Dougan E. K."/>
            <person name="Rhodes N."/>
            <person name="Thang M."/>
            <person name="Chan C."/>
        </authorList>
    </citation>
    <scope>NUCLEOTIDE SEQUENCE</scope>
</reference>
<sequence>LREMGEEDLLEEDSEEPERPVTSPPTKVPEGQKEMTPIERVCAAADAALFPSDSKLPLMVISSPSRPATCGAEVQRSSVGRQRGAQTLARPARLGRQHGPSQVNSQASMSAGPSMDSVGTLLCASDLPSSGHFRPEFDQEMPVDGNAESDLAGAEDSELVAELPAKQQTQFLTLQRMLGFDVSHVDHMGIMQDIYCQDYSMDLCRGVTQMKHELKAQVQTQLPRPSTAPEWQPQWPVKKPLQPRAIPVVAPNPPDLHHTRPSQRPQTADTVQVSDATDLLLAGDVSEQGLKDNNNNNNNNNNNKYKNTESWRASLQSRSDVRARSPQLVRHTNSRTMHGSASSSKASHAELLAQRLAALKSYHPWGYVPPEVCKHLEQLDSVDDEVRKHFLDVVGPGASAQRARVLECLDPLVQRIASAQGQQLLHKGVMSLREMS</sequence>
<feature type="compositionally biased region" description="Low complexity" evidence="1">
    <location>
        <begin position="293"/>
        <end position="303"/>
    </location>
</feature>
<evidence type="ECO:0000313" key="2">
    <source>
        <dbReference type="EMBL" id="CAE8605433.1"/>
    </source>
</evidence>
<dbReference type="Proteomes" id="UP000654075">
    <property type="component" value="Unassembled WGS sequence"/>
</dbReference>
<comment type="caution">
    <text evidence="2">The sequence shown here is derived from an EMBL/GenBank/DDBJ whole genome shotgun (WGS) entry which is preliminary data.</text>
</comment>
<feature type="compositionally biased region" description="Polar residues" evidence="1">
    <location>
        <begin position="304"/>
        <end position="318"/>
    </location>
</feature>
<name>A0A813F4W5_POLGL</name>
<evidence type="ECO:0000256" key="1">
    <source>
        <dbReference type="SAM" id="MobiDB-lite"/>
    </source>
</evidence>
<protein>
    <submittedName>
        <fullName evidence="2">Uncharacterized protein</fullName>
    </submittedName>
</protein>
<dbReference type="OrthoDB" id="443727at2759"/>
<feature type="compositionally biased region" description="Polar residues" evidence="1">
    <location>
        <begin position="262"/>
        <end position="271"/>
    </location>
</feature>
<proteinExistence type="predicted"/>
<keyword evidence="3" id="KW-1185">Reference proteome</keyword>
<organism evidence="2 3">
    <name type="scientific">Polarella glacialis</name>
    <name type="common">Dinoflagellate</name>
    <dbReference type="NCBI Taxonomy" id="89957"/>
    <lineage>
        <taxon>Eukaryota</taxon>
        <taxon>Sar</taxon>
        <taxon>Alveolata</taxon>
        <taxon>Dinophyceae</taxon>
        <taxon>Suessiales</taxon>
        <taxon>Suessiaceae</taxon>
        <taxon>Polarella</taxon>
    </lineage>
</organism>